<dbReference type="SUPFAM" id="SSF52317">
    <property type="entry name" value="Class I glutamine amidotransferase-like"/>
    <property type="match status" value="1"/>
</dbReference>
<dbReference type="InterPro" id="IPR050472">
    <property type="entry name" value="Anth_synth/Amidotransfase"/>
</dbReference>
<name>A0A1V5MII9_UNCT6</name>
<keyword evidence="7" id="KW-0436">Ligase</keyword>
<evidence type="ECO:0000259" key="6">
    <source>
        <dbReference type="Pfam" id="PF00117"/>
    </source>
</evidence>
<dbReference type="AlphaFoldDB" id="A0A1V5MII9"/>
<dbReference type="EC" id="6.3.5.5" evidence="3"/>
<comment type="caution">
    <text evidence="7">The sequence shown here is derived from an EMBL/GenBank/DDBJ whole genome shotgun (WGS) entry which is preliminary data.</text>
</comment>
<evidence type="ECO:0000256" key="3">
    <source>
        <dbReference type="ARBA" id="ARBA00012738"/>
    </source>
</evidence>
<dbReference type="EMBL" id="MWAK01000081">
    <property type="protein sequence ID" value="OPZ92621.1"/>
    <property type="molecule type" value="Genomic_DNA"/>
</dbReference>
<evidence type="ECO:0000313" key="7">
    <source>
        <dbReference type="EMBL" id="OPZ92621.1"/>
    </source>
</evidence>
<protein>
    <recommendedName>
        <fullName evidence="3">carbamoyl-phosphate synthase (glutamine-hydrolyzing)</fullName>
        <ecNumber evidence="3">6.3.5.5</ecNumber>
    </recommendedName>
</protein>
<gene>
    <name evidence="7" type="primary">carA</name>
    <name evidence="7" type="ORF">BWY73_00718</name>
</gene>
<dbReference type="GO" id="GO:0004088">
    <property type="term" value="F:carbamoyl-phosphate synthase (glutamine-hydrolyzing) activity"/>
    <property type="evidence" value="ECO:0007669"/>
    <property type="project" value="UniProtKB-EC"/>
</dbReference>
<dbReference type="PANTHER" id="PTHR43418:SF7">
    <property type="entry name" value="CARBAMOYL-PHOSPHATE SYNTHASE SMALL CHAIN"/>
    <property type="match status" value="1"/>
</dbReference>
<organism evidence="7">
    <name type="scientific">candidate division TA06 bacterium ADurb.Bin417</name>
    <dbReference type="NCBI Taxonomy" id="1852828"/>
    <lineage>
        <taxon>Bacteria</taxon>
        <taxon>Bacteria division TA06</taxon>
    </lineage>
</organism>
<evidence type="ECO:0000256" key="2">
    <source>
        <dbReference type="ARBA" id="ARBA00007800"/>
    </source>
</evidence>
<dbReference type="InterPro" id="IPR029062">
    <property type="entry name" value="Class_I_gatase-like"/>
</dbReference>
<sequence length="122" mass="13512">MAEVRKLLGRVPIYGVCLGHQILGQAVGGRTYKLKFGHHGGNHPVRDLTGGRVMITVQNHGFCVDAETLPAGIRITHLNLNDESLEGMESREERFASVQFHPEAGPGPHDARVFFERLRQGF</sequence>
<evidence type="ECO:0000256" key="1">
    <source>
        <dbReference type="ARBA" id="ARBA00005077"/>
    </source>
</evidence>
<dbReference type="PROSITE" id="PS51273">
    <property type="entry name" value="GATASE_TYPE_1"/>
    <property type="match status" value="1"/>
</dbReference>
<dbReference type="Pfam" id="PF00117">
    <property type="entry name" value="GATase"/>
    <property type="match status" value="1"/>
</dbReference>
<dbReference type="PRINTS" id="PR00096">
    <property type="entry name" value="GATASE"/>
</dbReference>
<dbReference type="PANTHER" id="PTHR43418">
    <property type="entry name" value="MULTIFUNCTIONAL TRYPTOPHAN BIOSYNTHESIS PROTEIN-RELATED"/>
    <property type="match status" value="1"/>
</dbReference>
<accession>A0A1V5MII9</accession>
<dbReference type="Proteomes" id="UP000485484">
    <property type="component" value="Unassembled WGS sequence"/>
</dbReference>
<evidence type="ECO:0000256" key="4">
    <source>
        <dbReference type="ARBA" id="ARBA00022962"/>
    </source>
</evidence>
<dbReference type="Gene3D" id="3.40.50.880">
    <property type="match status" value="1"/>
</dbReference>
<evidence type="ECO:0000256" key="5">
    <source>
        <dbReference type="ARBA" id="ARBA00048816"/>
    </source>
</evidence>
<comment type="catalytic activity">
    <reaction evidence="5">
        <text>hydrogencarbonate + L-glutamine + 2 ATP + H2O = carbamoyl phosphate + L-glutamate + 2 ADP + phosphate + 2 H(+)</text>
        <dbReference type="Rhea" id="RHEA:18633"/>
        <dbReference type="ChEBI" id="CHEBI:15377"/>
        <dbReference type="ChEBI" id="CHEBI:15378"/>
        <dbReference type="ChEBI" id="CHEBI:17544"/>
        <dbReference type="ChEBI" id="CHEBI:29985"/>
        <dbReference type="ChEBI" id="CHEBI:30616"/>
        <dbReference type="ChEBI" id="CHEBI:43474"/>
        <dbReference type="ChEBI" id="CHEBI:58228"/>
        <dbReference type="ChEBI" id="CHEBI:58359"/>
        <dbReference type="ChEBI" id="CHEBI:456216"/>
        <dbReference type="EC" id="6.3.5.5"/>
    </reaction>
</comment>
<reference evidence="7" key="1">
    <citation type="submission" date="2017-02" db="EMBL/GenBank/DDBJ databases">
        <title>Delving into the versatile metabolic prowess of the omnipresent phylum Bacteroidetes.</title>
        <authorList>
            <person name="Nobu M.K."/>
            <person name="Mei R."/>
            <person name="Narihiro T."/>
            <person name="Kuroda K."/>
            <person name="Liu W.-T."/>
        </authorList>
    </citation>
    <scope>NUCLEOTIDE SEQUENCE</scope>
    <source>
        <strain evidence="7">ADurb.Bin417</strain>
    </source>
</reference>
<proteinExistence type="inferred from homology"/>
<keyword evidence="4" id="KW-0315">Glutamine amidotransferase</keyword>
<dbReference type="InterPro" id="IPR017926">
    <property type="entry name" value="GATASE"/>
</dbReference>
<dbReference type="PRINTS" id="PR00099">
    <property type="entry name" value="CPSGATASE"/>
</dbReference>
<comment type="pathway">
    <text evidence="1">Amino-acid biosynthesis; L-arginine biosynthesis; carbamoyl phosphate from bicarbonate: step 1/1.</text>
</comment>
<comment type="similarity">
    <text evidence="2">Belongs to the CarA family.</text>
</comment>
<feature type="domain" description="Glutamine amidotransferase" evidence="6">
    <location>
        <begin position="4"/>
        <end position="118"/>
    </location>
</feature>